<dbReference type="PANTHER" id="PTHR36427">
    <property type="entry name" value="54S RIBOSOMAL PROTEIN L1, MITOCHONDRIAL"/>
    <property type="match status" value="1"/>
</dbReference>
<feature type="compositionally biased region" description="Basic and acidic residues" evidence="9">
    <location>
        <begin position="95"/>
        <end position="109"/>
    </location>
</feature>
<dbReference type="FunFam" id="3.40.50.790:FF:000003">
    <property type="entry name" value="39S ribosomal protein L1, mitochondrial"/>
    <property type="match status" value="1"/>
</dbReference>
<dbReference type="RefSeq" id="XP_003221873.2">
    <property type="nucleotide sequence ID" value="XM_003221825.4"/>
</dbReference>
<dbReference type="eggNOG" id="KOG1569">
    <property type="taxonomic scope" value="Eukaryota"/>
</dbReference>
<evidence type="ECO:0000313" key="12">
    <source>
        <dbReference type="Proteomes" id="UP000001646"/>
    </source>
</evidence>
<accession>G1KLU6</accession>
<reference evidence="11" key="2">
    <citation type="submission" date="2025-08" db="UniProtKB">
        <authorList>
            <consortium name="Ensembl"/>
        </authorList>
    </citation>
    <scope>IDENTIFICATION</scope>
</reference>
<dbReference type="KEGG" id="acs:100553249"/>
<protein>
    <recommendedName>
        <fullName evidence="7">Large ribosomal subunit protein uL1m</fullName>
    </recommendedName>
    <alternativeName>
        <fullName evidence="8">39S ribosomal protein L1, mitochondrial</fullName>
    </alternativeName>
</protein>
<dbReference type="InterPro" id="IPR028364">
    <property type="entry name" value="Ribosomal_uL1/biogenesis"/>
</dbReference>
<dbReference type="OrthoDB" id="1747252at2759"/>
<keyword evidence="4" id="KW-0689">Ribosomal protein</keyword>
<dbReference type="SUPFAM" id="SSF56808">
    <property type="entry name" value="Ribosomal protein L1"/>
    <property type="match status" value="1"/>
</dbReference>
<evidence type="ECO:0000256" key="1">
    <source>
        <dbReference type="ARBA" id="ARBA00004173"/>
    </source>
</evidence>
<dbReference type="InParanoid" id="G1KLU6"/>
<evidence type="ECO:0000256" key="7">
    <source>
        <dbReference type="ARBA" id="ARBA00035212"/>
    </source>
</evidence>
<feature type="region of interest" description="Disordered" evidence="9">
    <location>
        <begin position="89"/>
        <end position="115"/>
    </location>
</feature>
<keyword evidence="6" id="KW-0687">Ribonucleoprotein</keyword>
<feature type="region of interest" description="Disordered" evidence="9">
    <location>
        <begin position="361"/>
        <end position="387"/>
    </location>
</feature>
<keyword evidence="10" id="KW-0472">Membrane</keyword>
<gene>
    <name evidence="11" type="primary">MRPL1</name>
</gene>
<comment type="similarity">
    <text evidence="2">Belongs to the universal ribosomal protein uL1 family.</text>
</comment>
<dbReference type="InterPro" id="IPR016095">
    <property type="entry name" value="Ribosomal_uL1_3-a/b-sand"/>
</dbReference>
<evidence type="ECO:0000256" key="2">
    <source>
        <dbReference type="ARBA" id="ARBA00010531"/>
    </source>
</evidence>
<evidence type="ECO:0000256" key="3">
    <source>
        <dbReference type="ARBA" id="ARBA00022946"/>
    </source>
</evidence>
<reference evidence="11" key="3">
    <citation type="submission" date="2025-09" db="UniProtKB">
        <authorList>
            <consortium name="Ensembl"/>
        </authorList>
    </citation>
    <scope>IDENTIFICATION</scope>
</reference>
<dbReference type="STRING" id="28377.ENSACAP00000011828"/>
<comment type="subcellular location">
    <subcellularLocation>
        <location evidence="1">Mitochondrion</location>
    </subcellularLocation>
</comment>
<feature type="compositionally biased region" description="Basic and acidic residues" evidence="9">
    <location>
        <begin position="361"/>
        <end position="372"/>
    </location>
</feature>
<reference evidence="11 12" key="1">
    <citation type="submission" date="2009-12" db="EMBL/GenBank/DDBJ databases">
        <title>The Genome Sequence of Anolis carolinensis (Green Anole Lizard).</title>
        <authorList>
            <consortium name="The Genome Sequencing Platform"/>
            <person name="Di Palma F."/>
            <person name="Alfoldi J."/>
            <person name="Heiman D."/>
            <person name="Young S."/>
            <person name="Grabherr M."/>
            <person name="Johnson J."/>
            <person name="Lander E.S."/>
            <person name="Lindblad-Toh K."/>
        </authorList>
    </citation>
    <scope>NUCLEOTIDE SEQUENCE [LARGE SCALE GENOMIC DNA]</scope>
    <source>
        <strain evidence="11 12">JBL SC #1</strain>
    </source>
</reference>
<dbReference type="CTD" id="65008"/>
<dbReference type="Proteomes" id="UP000001646">
    <property type="component" value="Chromosome 5"/>
</dbReference>
<dbReference type="Ensembl" id="ENSACAT00000012072.4">
    <property type="protein sequence ID" value="ENSACAP00000011828.3"/>
    <property type="gene ID" value="ENSACAG00000012069.4"/>
</dbReference>
<evidence type="ECO:0000256" key="4">
    <source>
        <dbReference type="ARBA" id="ARBA00022980"/>
    </source>
</evidence>
<dbReference type="PANTHER" id="PTHR36427:SF3">
    <property type="entry name" value="LARGE RIBOSOMAL SUBUNIT PROTEIN UL1M"/>
    <property type="match status" value="1"/>
</dbReference>
<evidence type="ECO:0000256" key="6">
    <source>
        <dbReference type="ARBA" id="ARBA00023274"/>
    </source>
</evidence>
<keyword evidence="10" id="KW-1133">Transmembrane helix</keyword>
<evidence type="ECO:0000313" key="11">
    <source>
        <dbReference type="Ensembl" id="ENSACAP00000011828.3"/>
    </source>
</evidence>
<evidence type="ECO:0000256" key="5">
    <source>
        <dbReference type="ARBA" id="ARBA00023128"/>
    </source>
</evidence>
<keyword evidence="12" id="KW-1185">Reference proteome</keyword>
<dbReference type="GO" id="GO:0005743">
    <property type="term" value="C:mitochondrial inner membrane"/>
    <property type="evidence" value="ECO:0007669"/>
    <property type="project" value="UniProtKB-ARBA"/>
</dbReference>
<dbReference type="GeneTree" id="ENSGT00940000162168"/>
<sequence>MQTYDQGEKIARLIFSSLGTFLLGSVFLVGTILELTAWLSLIAKMAAPVLRCCLRRVLAQRPVFSRNDQHSTVLPCFANSLISHRHYAAKPAKKTKSDPQKKPQETESKQKKKRLSFPLLKEPTDDVYLTWCYERPVYDAEVAVDMLKKFQQLDFTSPNQPVHADITLDLAMDKKKTVEPFVNTVLLPYRFTEEINKVLVFTDKAEDVKTARENGAAFVGGAELIKPIFDGEIQADYYVSVPTIASKILPLRATLKKKFPRTKNGSISYDVAEMVGFFKLCHEYSLLENDDFIHTTIATLDMPNEQIVANLDAVIKDVCKYKPLSYGPFVTRLIIRSSSSEGLDLKFERFLPEGVVKEKVKKVEKEEEKGEEKEEDSDDEGEVQKSR</sequence>
<organism evidence="11 12">
    <name type="scientific">Anolis carolinensis</name>
    <name type="common">Green anole</name>
    <name type="synonym">American chameleon</name>
    <dbReference type="NCBI Taxonomy" id="28377"/>
    <lineage>
        <taxon>Eukaryota</taxon>
        <taxon>Metazoa</taxon>
        <taxon>Chordata</taxon>
        <taxon>Craniata</taxon>
        <taxon>Vertebrata</taxon>
        <taxon>Euteleostomi</taxon>
        <taxon>Lepidosauria</taxon>
        <taxon>Squamata</taxon>
        <taxon>Bifurcata</taxon>
        <taxon>Unidentata</taxon>
        <taxon>Episquamata</taxon>
        <taxon>Toxicofera</taxon>
        <taxon>Iguania</taxon>
        <taxon>Dactyloidae</taxon>
        <taxon>Anolis</taxon>
    </lineage>
</organism>
<evidence type="ECO:0000256" key="9">
    <source>
        <dbReference type="SAM" id="MobiDB-lite"/>
    </source>
</evidence>
<dbReference type="GeneID" id="100553249"/>
<keyword evidence="5" id="KW-0496">Mitochondrion</keyword>
<dbReference type="Pfam" id="PF00687">
    <property type="entry name" value="Ribosomal_L1"/>
    <property type="match status" value="1"/>
</dbReference>
<dbReference type="Bgee" id="ENSACAG00000012069">
    <property type="expression patterns" value="Expressed in dewlap and 13 other cell types or tissues"/>
</dbReference>
<dbReference type="GO" id="GO:0005840">
    <property type="term" value="C:ribosome"/>
    <property type="evidence" value="ECO:0007669"/>
    <property type="project" value="UniProtKB-KW"/>
</dbReference>
<name>G1KLU6_ANOCA</name>
<keyword evidence="10" id="KW-0812">Transmembrane</keyword>
<dbReference type="HOGENOM" id="CLU_074129_0_0_1"/>
<evidence type="ECO:0000256" key="8">
    <source>
        <dbReference type="ARBA" id="ARBA00077483"/>
    </source>
</evidence>
<keyword evidence="3" id="KW-0809">Transit peptide</keyword>
<evidence type="ECO:0000256" key="10">
    <source>
        <dbReference type="SAM" id="Phobius"/>
    </source>
</evidence>
<dbReference type="InterPro" id="IPR023674">
    <property type="entry name" value="Ribosomal_uL1-like"/>
</dbReference>
<dbReference type="AlphaFoldDB" id="G1KLU6"/>
<dbReference type="Gene3D" id="3.40.50.790">
    <property type="match status" value="1"/>
</dbReference>
<dbReference type="GO" id="GO:1990904">
    <property type="term" value="C:ribonucleoprotein complex"/>
    <property type="evidence" value="ECO:0007669"/>
    <property type="project" value="UniProtKB-KW"/>
</dbReference>
<dbReference type="Gene3D" id="3.30.190.20">
    <property type="match status" value="1"/>
</dbReference>
<feature type="transmembrane region" description="Helical" evidence="10">
    <location>
        <begin position="21"/>
        <end position="43"/>
    </location>
</feature>
<proteinExistence type="inferred from homology"/>